<dbReference type="Pfam" id="PF20092">
    <property type="entry name" value="DUF6483"/>
    <property type="match status" value="1"/>
</dbReference>
<sequence>MFERKDYLLTMITQMAEAIATRISKLRKEKKHAEALAELGELYGRMQLPPSKLLGSVPEEDALRMMMTGASLSGEKLLAAGKLLREEADIYEEMSGEREAYQRRVNALYFYLTADELGAKSDDVSLHAEIAYLNHRLKAYRQPAAVLYKLMEYCCAAGSYDKAENLLYELKGRDSSGDGELPERGLAFYRRLLACSDEKLQAGKLPRDEVEAGLREWQTAWPRLSAGGTGIAPSGAESAG</sequence>
<reference evidence="1 4" key="2">
    <citation type="submission" date="2022-05" db="EMBL/GenBank/DDBJ databases">
        <title>Genome Sequencing of Bee-Associated Microbes.</title>
        <authorList>
            <person name="Dunlap C."/>
        </authorList>
    </citation>
    <scope>NUCLEOTIDE SEQUENCE [LARGE SCALE GENOMIC DNA]</scope>
    <source>
        <strain evidence="1 4">NRRL B-23120</strain>
    </source>
</reference>
<dbReference type="KEGG" id="pchi:PC41400_20470"/>
<dbReference type="GeneID" id="95377170"/>
<evidence type="ECO:0000313" key="4">
    <source>
        <dbReference type="Proteomes" id="UP001527202"/>
    </source>
</evidence>
<gene>
    <name evidence="1" type="ORF">M5X16_13435</name>
    <name evidence="2" type="ORF">PC41400_20470</name>
</gene>
<dbReference type="AlphaFoldDB" id="A0A410X0D2"/>
<evidence type="ECO:0000313" key="2">
    <source>
        <dbReference type="EMBL" id="QAV19902.1"/>
    </source>
</evidence>
<organism evidence="2 3">
    <name type="scientific">Paenibacillus chitinolyticus</name>
    <dbReference type="NCBI Taxonomy" id="79263"/>
    <lineage>
        <taxon>Bacteria</taxon>
        <taxon>Bacillati</taxon>
        <taxon>Bacillota</taxon>
        <taxon>Bacilli</taxon>
        <taxon>Bacillales</taxon>
        <taxon>Paenibacillaceae</taxon>
        <taxon>Paenibacillus</taxon>
    </lineage>
</organism>
<dbReference type="EMBL" id="JAMDMJ010000015">
    <property type="protein sequence ID" value="MCY9596778.1"/>
    <property type="molecule type" value="Genomic_DNA"/>
</dbReference>
<dbReference type="InterPro" id="IPR045507">
    <property type="entry name" value="DUF6483"/>
</dbReference>
<dbReference type="EMBL" id="CP026520">
    <property type="protein sequence ID" value="QAV19902.1"/>
    <property type="molecule type" value="Genomic_DNA"/>
</dbReference>
<dbReference type="Proteomes" id="UP000288943">
    <property type="component" value="Chromosome"/>
</dbReference>
<accession>A0A410X0D2</accession>
<name>A0A410X0D2_9BACL</name>
<dbReference type="RefSeq" id="WP_042227303.1">
    <property type="nucleotide sequence ID" value="NZ_CP026520.1"/>
</dbReference>
<reference evidence="2 3" key="1">
    <citation type="submission" date="2018-01" db="EMBL/GenBank/DDBJ databases">
        <title>The whole genome sequencing and assembly of Paenibacillus chitinolyticus KCCM 41400 strain.</title>
        <authorList>
            <person name="Kim J.-Y."/>
            <person name="Park M.-K."/>
            <person name="Lee Y.-J."/>
            <person name="Yi H."/>
            <person name="Bahn Y.-S."/>
            <person name="Kim J.F."/>
            <person name="Lee D.-W."/>
        </authorList>
    </citation>
    <scope>NUCLEOTIDE SEQUENCE [LARGE SCALE GENOMIC DNA]</scope>
    <source>
        <strain evidence="2 3">KCCM 41400</strain>
    </source>
</reference>
<evidence type="ECO:0000313" key="3">
    <source>
        <dbReference type="Proteomes" id="UP000288943"/>
    </source>
</evidence>
<dbReference type="Proteomes" id="UP001527202">
    <property type="component" value="Unassembled WGS sequence"/>
</dbReference>
<protein>
    <submittedName>
        <fullName evidence="1">DUF6483 family protein</fullName>
    </submittedName>
</protein>
<dbReference type="OrthoDB" id="1905743at2"/>
<proteinExistence type="predicted"/>
<evidence type="ECO:0000313" key="1">
    <source>
        <dbReference type="EMBL" id="MCY9596778.1"/>
    </source>
</evidence>
<keyword evidence="4" id="KW-1185">Reference proteome</keyword>